<reference evidence="8" key="1">
    <citation type="submission" date="2016-06" db="EMBL/GenBank/DDBJ databases">
        <authorList>
            <person name="Varghese N."/>
            <person name="Submissions Spin"/>
        </authorList>
    </citation>
    <scope>NUCLEOTIDE SEQUENCE [LARGE SCALE GENOMIC DNA]</scope>
    <source>
        <strain evidence="8">DSM 43816</strain>
    </source>
</reference>
<dbReference type="SUPFAM" id="SSF51735">
    <property type="entry name" value="NAD(P)-binding Rossmann-fold domains"/>
    <property type="match status" value="1"/>
</dbReference>
<dbReference type="AlphaFoldDB" id="A0A1C4ZHU8"/>
<dbReference type="GO" id="GO:0051287">
    <property type="term" value="F:NAD binding"/>
    <property type="evidence" value="ECO:0007669"/>
    <property type="project" value="InterPro"/>
</dbReference>
<dbReference type="PIRSF" id="PIRSF000103">
    <property type="entry name" value="HIBADH"/>
    <property type="match status" value="1"/>
</dbReference>
<dbReference type="Gene3D" id="1.10.1040.10">
    <property type="entry name" value="N-(1-d-carboxylethyl)-l-norvaline Dehydrogenase, domain 2"/>
    <property type="match status" value="1"/>
</dbReference>
<dbReference type="PANTHER" id="PTHR22981:SF7">
    <property type="entry name" value="3-HYDROXYISOBUTYRATE DEHYDROGENASE, MITOCHONDRIAL"/>
    <property type="match status" value="1"/>
</dbReference>
<dbReference type="Pfam" id="PF03446">
    <property type="entry name" value="NAD_binding_2"/>
    <property type="match status" value="1"/>
</dbReference>
<evidence type="ECO:0000313" key="7">
    <source>
        <dbReference type="EMBL" id="SCF32597.1"/>
    </source>
</evidence>
<dbReference type="EMBL" id="LT607413">
    <property type="protein sequence ID" value="SCF32597.1"/>
    <property type="molecule type" value="Genomic_DNA"/>
</dbReference>
<dbReference type="InterPro" id="IPR036291">
    <property type="entry name" value="NAD(P)-bd_dom_sf"/>
</dbReference>
<dbReference type="InParanoid" id="A0A1C4ZHU8"/>
<feature type="active site" evidence="4">
    <location>
        <position position="176"/>
    </location>
</feature>
<gene>
    <name evidence="7" type="ORF">GA0070618_5279</name>
</gene>
<organism evidence="7 8">
    <name type="scientific">Micromonospora echinospora</name>
    <name type="common">Micromonospora purpurea</name>
    <dbReference type="NCBI Taxonomy" id="1877"/>
    <lineage>
        <taxon>Bacteria</taxon>
        <taxon>Bacillati</taxon>
        <taxon>Actinomycetota</taxon>
        <taxon>Actinomycetes</taxon>
        <taxon>Micromonosporales</taxon>
        <taxon>Micromonosporaceae</taxon>
        <taxon>Micromonospora</taxon>
    </lineage>
</organism>
<accession>A0A1C4ZHU8</accession>
<dbReference type="InterPro" id="IPR006115">
    <property type="entry name" value="6PGDH_NADP-bd"/>
</dbReference>
<dbReference type="SUPFAM" id="SSF48179">
    <property type="entry name" value="6-phosphogluconate dehydrogenase C-terminal domain-like"/>
    <property type="match status" value="1"/>
</dbReference>
<evidence type="ECO:0000259" key="5">
    <source>
        <dbReference type="Pfam" id="PF03446"/>
    </source>
</evidence>
<evidence type="ECO:0000256" key="3">
    <source>
        <dbReference type="ARBA" id="ARBA00023027"/>
    </source>
</evidence>
<comment type="similarity">
    <text evidence="1">Belongs to the HIBADH-related family.</text>
</comment>
<dbReference type="RefSeq" id="WP_088983997.1">
    <property type="nucleotide sequence ID" value="NZ_LT607413.1"/>
</dbReference>
<dbReference type="Gene3D" id="3.40.50.720">
    <property type="entry name" value="NAD(P)-binding Rossmann-like Domain"/>
    <property type="match status" value="1"/>
</dbReference>
<dbReference type="GO" id="GO:0016054">
    <property type="term" value="P:organic acid catabolic process"/>
    <property type="evidence" value="ECO:0007669"/>
    <property type="project" value="UniProtKB-ARBA"/>
</dbReference>
<evidence type="ECO:0000313" key="8">
    <source>
        <dbReference type="Proteomes" id="UP000198253"/>
    </source>
</evidence>
<dbReference type="GO" id="GO:0050661">
    <property type="term" value="F:NADP binding"/>
    <property type="evidence" value="ECO:0007669"/>
    <property type="project" value="InterPro"/>
</dbReference>
<dbReference type="Proteomes" id="UP000198253">
    <property type="component" value="Chromosome I"/>
</dbReference>
<feature type="domain" description="6-phosphogluconate dehydrogenase NADP-binding" evidence="5">
    <location>
        <begin position="9"/>
        <end position="165"/>
    </location>
</feature>
<dbReference type="InterPro" id="IPR008927">
    <property type="entry name" value="6-PGluconate_DH-like_C_sf"/>
</dbReference>
<dbReference type="Pfam" id="PF14833">
    <property type="entry name" value="NAD_binding_11"/>
    <property type="match status" value="1"/>
</dbReference>
<dbReference type="InterPro" id="IPR013328">
    <property type="entry name" value="6PGD_dom2"/>
</dbReference>
<dbReference type="PANTHER" id="PTHR22981">
    <property type="entry name" value="3-HYDROXYISOBUTYRATE DEHYDROGENASE-RELATED"/>
    <property type="match status" value="1"/>
</dbReference>
<dbReference type="GO" id="GO:0016616">
    <property type="term" value="F:oxidoreductase activity, acting on the CH-OH group of donors, NAD or NADP as acceptor"/>
    <property type="evidence" value="ECO:0007669"/>
    <property type="project" value="TreeGrafter"/>
</dbReference>
<keyword evidence="2" id="KW-0560">Oxidoreductase</keyword>
<keyword evidence="8" id="KW-1185">Reference proteome</keyword>
<feature type="domain" description="3-hydroxyisobutyrate dehydrogenase-like NAD-binding" evidence="6">
    <location>
        <begin position="170"/>
        <end position="290"/>
    </location>
</feature>
<dbReference type="FunCoup" id="A0A1C4ZHU8">
    <property type="interactions" value="309"/>
</dbReference>
<evidence type="ECO:0000259" key="6">
    <source>
        <dbReference type="Pfam" id="PF14833"/>
    </source>
</evidence>
<sequence>MTGTGIEHIGFIGLGRMGRPMASRLYDAGYRLTVADAAPDVAEGFVTDHPKAVTAHTVDAYRAVDALILMLPNSAVVESVLEGDAVAEALRPGTLVVDMSSSEPLRTRALAERLTARGLRMLDAPVSGGVRGAVAGTLAVLVGGEETDLAEVRPALRRLARTVIPVGPIGSGHAAKALNNLVSATTISVTVEALRLGERFGIPPETMTEVLNSSSGRSNTSENKVAQFMVSGRYDSGFALHLMAKDVGIAVDLAHELGQATEVADGVARQWRRIAGEVTPQTDHTAMYELIGGDR</sequence>
<dbReference type="InterPro" id="IPR029154">
    <property type="entry name" value="HIBADH-like_NADP-bd"/>
</dbReference>
<dbReference type="InterPro" id="IPR002204">
    <property type="entry name" value="3-OH-isobutyrate_DH-rel_CS"/>
</dbReference>
<name>A0A1C4ZHU8_MICEC</name>
<evidence type="ECO:0000256" key="4">
    <source>
        <dbReference type="PIRSR" id="PIRSR000103-1"/>
    </source>
</evidence>
<evidence type="ECO:0000256" key="1">
    <source>
        <dbReference type="ARBA" id="ARBA00009080"/>
    </source>
</evidence>
<protein>
    <submittedName>
        <fullName evidence="7">3-hydroxyisobutyrate dehydrogenase</fullName>
    </submittedName>
</protein>
<dbReference type="OrthoDB" id="3185659at2"/>
<keyword evidence="3" id="KW-0520">NAD</keyword>
<evidence type="ECO:0000256" key="2">
    <source>
        <dbReference type="ARBA" id="ARBA00023002"/>
    </source>
</evidence>
<dbReference type="InterPro" id="IPR015815">
    <property type="entry name" value="HIBADH-related"/>
</dbReference>
<dbReference type="PROSITE" id="PS00895">
    <property type="entry name" value="3_HYDROXYISOBUT_DH"/>
    <property type="match status" value="1"/>
</dbReference>
<proteinExistence type="inferred from homology"/>